<evidence type="ECO:0000313" key="3">
    <source>
        <dbReference type="Proteomes" id="UP001176521"/>
    </source>
</evidence>
<feature type="region of interest" description="Disordered" evidence="1">
    <location>
        <begin position="2068"/>
        <end position="2090"/>
    </location>
</feature>
<feature type="compositionally biased region" description="Low complexity" evidence="1">
    <location>
        <begin position="1829"/>
        <end position="1856"/>
    </location>
</feature>
<feature type="compositionally biased region" description="Acidic residues" evidence="1">
    <location>
        <begin position="1426"/>
        <end position="1441"/>
    </location>
</feature>
<proteinExistence type="predicted"/>
<feature type="compositionally biased region" description="Basic and acidic residues" evidence="1">
    <location>
        <begin position="1442"/>
        <end position="1452"/>
    </location>
</feature>
<feature type="region of interest" description="Disordered" evidence="1">
    <location>
        <begin position="446"/>
        <end position="465"/>
    </location>
</feature>
<gene>
    <name evidence="2" type="ORF">OC842_006233</name>
</gene>
<name>A0AAN6JHV4_9BASI</name>
<feature type="compositionally biased region" description="Low complexity" evidence="1">
    <location>
        <begin position="1158"/>
        <end position="1168"/>
    </location>
</feature>
<evidence type="ECO:0000313" key="2">
    <source>
        <dbReference type="EMBL" id="KAK0523180.1"/>
    </source>
</evidence>
<feature type="region of interest" description="Disordered" evidence="1">
    <location>
        <begin position="662"/>
        <end position="717"/>
    </location>
</feature>
<feature type="region of interest" description="Disordered" evidence="1">
    <location>
        <begin position="1352"/>
        <end position="1452"/>
    </location>
</feature>
<feature type="region of interest" description="Disordered" evidence="1">
    <location>
        <begin position="40"/>
        <end position="82"/>
    </location>
</feature>
<feature type="compositionally biased region" description="Basic and acidic residues" evidence="1">
    <location>
        <begin position="1522"/>
        <end position="1573"/>
    </location>
</feature>
<feature type="compositionally biased region" description="Basic residues" evidence="1">
    <location>
        <begin position="1375"/>
        <end position="1391"/>
    </location>
</feature>
<feature type="region of interest" description="Disordered" evidence="1">
    <location>
        <begin position="250"/>
        <end position="309"/>
    </location>
</feature>
<feature type="region of interest" description="Disordered" evidence="1">
    <location>
        <begin position="766"/>
        <end position="811"/>
    </location>
</feature>
<feature type="compositionally biased region" description="Gly residues" evidence="1">
    <location>
        <begin position="8"/>
        <end position="19"/>
    </location>
</feature>
<protein>
    <submittedName>
        <fullName evidence="2">Uncharacterized protein</fullName>
    </submittedName>
</protein>
<keyword evidence="3" id="KW-1185">Reference proteome</keyword>
<feature type="compositionally biased region" description="Acidic residues" evidence="1">
    <location>
        <begin position="1676"/>
        <end position="1688"/>
    </location>
</feature>
<feature type="region of interest" description="Disordered" evidence="1">
    <location>
        <begin position="1144"/>
        <end position="1168"/>
    </location>
</feature>
<feature type="compositionally biased region" description="Pro residues" evidence="1">
    <location>
        <begin position="1630"/>
        <end position="1639"/>
    </location>
</feature>
<feature type="compositionally biased region" description="Pro residues" evidence="1">
    <location>
        <begin position="63"/>
        <end position="73"/>
    </location>
</feature>
<dbReference type="EMBL" id="JAPDMQ010000532">
    <property type="protein sequence ID" value="KAK0523180.1"/>
    <property type="molecule type" value="Genomic_DNA"/>
</dbReference>
<feature type="region of interest" description="Disordered" evidence="1">
    <location>
        <begin position="895"/>
        <end position="959"/>
    </location>
</feature>
<feature type="region of interest" description="Disordered" evidence="1">
    <location>
        <begin position="1829"/>
        <end position="1900"/>
    </location>
</feature>
<feature type="region of interest" description="Disordered" evidence="1">
    <location>
        <begin position="516"/>
        <end position="557"/>
    </location>
</feature>
<feature type="compositionally biased region" description="Polar residues" evidence="1">
    <location>
        <begin position="399"/>
        <end position="408"/>
    </location>
</feature>
<accession>A0AAN6JHV4</accession>
<feature type="compositionally biased region" description="Polar residues" evidence="1">
    <location>
        <begin position="948"/>
        <end position="957"/>
    </location>
</feature>
<sequence>MAAPRVGVGSGSGGSGGFGASASASSMVMLPAFHALTQQHRGADGAGATPVAPPSQPVARISLPPPARPPPPAAAEATVSPPSLKMSKKINARLQLAAALIEADNAEILRQAELAEAAAAAASSGAKTAGADGDDPAKAAHMAAGKSRFGWLTSPRIAQGTDGEDAQADDEPHIGPPPIPQPRLASQSVIFAPFRDTPVLSVSEQRAQKANLANRLSRLDLARSPDEAALEEGRRPSIDFLGVTLPTERRARTRSNSLGSRSVLSQATRPLTPGYADEADPVPRSRTNSAVTGVGEAQDEEAGEDVEALSDWGVDKFLTTEERERVQSARESRIRTLSDSSSRPLSFFGGQDDASDRTGAGASPAADSIQSFSGPAALRFDSQSVHARSEFATEATGIPTFQGNNSSTVDEDPSGFPVPRYRRNKSAKPADLELLARIKMYRERQETLPPSQWDGPGPQASEQDVKDHILQSPVQGADANLSDTGAEAGKMSAAGSAAARLLDDLALQTPQQRLLPLLKTSSSPGKSTALDQSLSASADQEEMLKTPSPGGQASGSGFGLTSLGLNLRAFTKRKSSLDMIKQRLSADVSSVVGGKDGQRSGESMTPSLSSITMQSVQPGIVDSRRPRLSRLESDSSDPDVAFSSLLGRIKDGDGASEAEAIHTRDASHRSQLTATHDEAATAAGASIPRPESSFGVVCDSWSDQGDGAEDTDDDDMPLGQIQQARLSRTQSQLSRANRNRTSMISNAETVTSPGIAVERIREEEMETVTDSERGMGRSRVLEPPARQMSRSASDDRLSRLEGPRPGFLDAANTRRPASQMLPSLETTTTLMQQAEAAGLPFPRRPFAGGSIPRPASVGPGTLLTSDDGESIRGVGVLAEGARIEQDPFNAFPLGPSPFPMSMSPSGSPNVMRGGDLPSPAGLSPHLRSNLALNGGGRRESSTGYGHAQQGSMSTKQLQELAKQATFPSAFGISAQNFDSERDVDDEADPLSPGGGADAGVMGIMDLSNAARKEAKERAKRDSNFFGAEESDGIISRMRRRRSRSSSLVLDQLTNQAMEQAHATEDRPAEPIVRQNGKILLTMPSPSMQALPIDALAGDTVFGGEEPLRTPTQIFPAAVPMRSAASVPALGAFFNKPLPGAVEPPAGARRVSVDDSFTSPPSKGPLKPLGLAAREPKALIMPAPLQGSEAAPQMRLTHNGVEIQFEVTPPPPEPTVEAVLEAGEKKNKKKKEKEKDVSPETLQGPRAPEGFVLHDVRGTAPLRALLVHSAAPTGSQITRPTLPAKPKKHDIVLADFLSSDNAARIVRVPASAPSGIGRRAADKSTILFRNHLVQHDEERDGWGWDAASNIVDEHGQTIEPSSKKSRAERRAEKKALKVKRARKKARRRRRALRAQADEEGKSYADVGVEPESPVEDLDLSSDTTASESEEEEESDSSDYDSDDEKRWVDENRPAGKLFGKSLLDVAEQKRENIHKKSRFYGQTELEEHQALEREAERLGVSVEVLSSRSTARSFRDNPLGYNDTRERMQATFGEDKLWQREMAKRQEEDAREAEERELKRLAEEEFQKAEAERKERKRNKKALRKGKGAPVAPVPPLKSPVASQVESPALPTAEDSRLLDEQHDSDEELPPPRSRTPIDPPTLDVNFNVLGDGASQSGRSRKGPSDAAAEWFARSSDEDDDETSSGSEDEAARRKAAMQRARLSRSLGGFGQGRVSFAFGEEDSDNEERGGGGNNGRPLVSTADTMVNLPSGAHDDESSGDDLPLAQIKKHLPPRSLADGLGVRPPALGGDDSSDEDLPLAAIKAKEHRKKMSMGTLDLDFWAGANAAVGASARSAGPNSAQPSQSSQPSSMAPSPQILQSGTMPGPMWSNPTLMLPPSGLASQYAPPATDDGDSDEDRPLGAVYANGAEALAAARAAHAASDDEEDEDDRPLGTAYPQAAIIAEQAALIQRLQRENDQARLANSMSMYGSLLGAPGMPMMNMGQMGMGMGMGMSQMGMQPQMGMGMGMPPMLGVPGPASVMSGHSGGGGGGGGGLIAAIPGGPPIDMGMGGAAGVVHPKVHQIDSWRHSVRPEHANSGSVSPVPSGGRPA</sequence>
<reference evidence="2" key="1">
    <citation type="journal article" date="2023" name="PhytoFront">
        <title>Draft Genome Resources of Seven Strains of Tilletia horrida, Causal Agent of Kernel Smut of Rice.</title>
        <authorList>
            <person name="Khanal S."/>
            <person name="Antony Babu S."/>
            <person name="Zhou X.G."/>
        </authorList>
    </citation>
    <scope>NUCLEOTIDE SEQUENCE</scope>
    <source>
        <strain evidence="2">TX3</strain>
    </source>
</reference>
<feature type="region of interest" description="Disordered" evidence="1">
    <location>
        <begin position="587"/>
        <end position="622"/>
    </location>
</feature>
<evidence type="ECO:0000256" key="1">
    <source>
        <dbReference type="SAM" id="MobiDB-lite"/>
    </source>
</evidence>
<feature type="compositionally biased region" description="Polar residues" evidence="1">
    <location>
        <begin position="600"/>
        <end position="617"/>
    </location>
</feature>
<feature type="compositionally biased region" description="Polar residues" evidence="1">
    <location>
        <begin position="254"/>
        <end position="269"/>
    </location>
</feature>
<feature type="region of interest" description="Disordered" evidence="1">
    <location>
        <begin position="1"/>
        <end position="20"/>
    </location>
</feature>
<feature type="compositionally biased region" description="Low complexity" evidence="1">
    <location>
        <begin position="899"/>
        <end position="908"/>
    </location>
</feature>
<dbReference type="Proteomes" id="UP001176521">
    <property type="component" value="Unassembled WGS sequence"/>
</dbReference>
<feature type="region of interest" description="Disordered" evidence="1">
    <location>
        <begin position="322"/>
        <end position="370"/>
    </location>
</feature>
<feature type="region of interest" description="Disordered" evidence="1">
    <location>
        <begin position="976"/>
        <end position="1001"/>
    </location>
</feature>
<feature type="region of interest" description="Disordered" evidence="1">
    <location>
        <begin position="1505"/>
        <end position="1799"/>
    </location>
</feature>
<feature type="compositionally biased region" description="Basic and acidic residues" evidence="1">
    <location>
        <begin position="792"/>
        <end position="802"/>
    </location>
</feature>
<feature type="region of interest" description="Disordered" evidence="1">
    <location>
        <begin position="393"/>
        <end position="423"/>
    </location>
</feature>
<feature type="compositionally biased region" description="Acidic residues" evidence="1">
    <location>
        <begin position="297"/>
        <end position="308"/>
    </location>
</feature>
<comment type="caution">
    <text evidence="2">The sequence shown here is derived from an EMBL/GenBank/DDBJ whole genome shotgun (WGS) entry which is preliminary data.</text>
</comment>
<feature type="region of interest" description="Disordered" evidence="1">
    <location>
        <begin position="1222"/>
        <end position="1247"/>
    </location>
</feature>
<feature type="compositionally biased region" description="Low complexity" evidence="1">
    <location>
        <begin position="2077"/>
        <end position="2090"/>
    </location>
</feature>
<feature type="compositionally biased region" description="Polar residues" evidence="1">
    <location>
        <begin position="519"/>
        <end position="538"/>
    </location>
</feature>
<feature type="compositionally biased region" description="Acidic residues" evidence="1">
    <location>
        <begin position="706"/>
        <end position="716"/>
    </location>
</feature>
<feature type="compositionally biased region" description="Basic and acidic residues" evidence="1">
    <location>
        <begin position="322"/>
        <end position="336"/>
    </location>
</feature>
<organism evidence="2 3">
    <name type="scientific">Tilletia horrida</name>
    <dbReference type="NCBI Taxonomy" id="155126"/>
    <lineage>
        <taxon>Eukaryota</taxon>
        <taxon>Fungi</taxon>
        <taxon>Dikarya</taxon>
        <taxon>Basidiomycota</taxon>
        <taxon>Ustilaginomycotina</taxon>
        <taxon>Exobasidiomycetes</taxon>
        <taxon>Tilletiales</taxon>
        <taxon>Tilletiaceae</taxon>
        <taxon>Tilletia</taxon>
    </lineage>
</organism>
<feature type="compositionally biased region" description="Basic residues" evidence="1">
    <location>
        <begin position="1574"/>
        <end position="1586"/>
    </location>
</feature>